<dbReference type="GeneID" id="57043872"/>
<dbReference type="InterPro" id="IPR006549">
    <property type="entry name" value="HAD-SF_hydro_IIIA"/>
</dbReference>
<evidence type="ECO:0000313" key="2">
    <source>
        <dbReference type="EMBL" id="BBC61436.1"/>
    </source>
</evidence>
<organism evidence="2 3">
    <name type="scientific">Melissococcus plutonius</name>
    <dbReference type="NCBI Taxonomy" id="33970"/>
    <lineage>
        <taxon>Bacteria</taxon>
        <taxon>Bacillati</taxon>
        <taxon>Bacillota</taxon>
        <taxon>Bacilli</taxon>
        <taxon>Lactobacillales</taxon>
        <taxon>Enterococcaceae</taxon>
        <taxon>Melissococcus</taxon>
    </lineage>
</organism>
<accession>A0A2Z5Y3L9</accession>
<dbReference type="RefSeq" id="WP_015695260.1">
    <property type="nucleotide sequence ID" value="NZ_AP018492.1"/>
</dbReference>
<gene>
    <name evidence="2" type="ORF">DAT561_1331</name>
</gene>
<dbReference type="CDD" id="cd16416">
    <property type="entry name" value="HAD_BsYqeG-like"/>
    <property type="match status" value="1"/>
</dbReference>
<dbReference type="NCBIfam" id="TIGR01668">
    <property type="entry name" value="YqeG_hyp_ppase"/>
    <property type="match status" value="1"/>
</dbReference>
<dbReference type="AlphaFoldDB" id="A0A2Z5Y3L9"/>
<proteinExistence type="predicted"/>
<dbReference type="InterPro" id="IPR036412">
    <property type="entry name" value="HAD-like_sf"/>
</dbReference>
<dbReference type="EMBL" id="AP018492">
    <property type="protein sequence ID" value="BBC61436.1"/>
    <property type="molecule type" value="Genomic_DNA"/>
</dbReference>
<protein>
    <submittedName>
        <fullName evidence="2">Hydrolase, HAD subfamily IIIA</fullName>
    </submittedName>
</protein>
<dbReference type="GO" id="GO:0008962">
    <property type="term" value="F:phosphatidylglycerophosphatase activity"/>
    <property type="evidence" value="ECO:0007669"/>
    <property type="project" value="InterPro"/>
</dbReference>
<dbReference type="Gene3D" id="3.40.50.1000">
    <property type="entry name" value="HAD superfamily/HAD-like"/>
    <property type="match status" value="1"/>
</dbReference>
<dbReference type="PANTHER" id="PTHR43316">
    <property type="entry name" value="HYDROLASE, HALOACID DELAHOGENASE-RELATED"/>
    <property type="match status" value="1"/>
</dbReference>
<dbReference type="InterPro" id="IPR010021">
    <property type="entry name" value="PGPP1/Gep4"/>
</dbReference>
<dbReference type="Pfam" id="PF13242">
    <property type="entry name" value="Hydrolase_like"/>
    <property type="match status" value="1"/>
</dbReference>
<name>A0A2Z5Y3L9_9ENTE</name>
<reference evidence="2 3" key="1">
    <citation type="submission" date="2018-01" db="EMBL/GenBank/DDBJ databases">
        <title>Whole genome sequence of Melissococcus plutonius DAT561.</title>
        <authorList>
            <person name="Okumura K."/>
            <person name="Takamatsu D."/>
            <person name="Okura M."/>
        </authorList>
    </citation>
    <scope>NUCLEOTIDE SEQUENCE [LARGE SCALE GENOMIC DNA]</scope>
    <source>
        <strain evidence="2 3">DAT561</strain>
    </source>
</reference>
<dbReference type="NCBIfam" id="TIGR01549">
    <property type="entry name" value="HAD-SF-IA-v1"/>
    <property type="match status" value="1"/>
</dbReference>
<dbReference type="InterPro" id="IPR051540">
    <property type="entry name" value="S-2-haloacid_dehalogenase"/>
</dbReference>
<dbReference type="NCBIfam" id="TIGR01662">
    <property type="entry name" value="HAD-SF-IIIA"/>
    <property type="match status" value="1"/>
</dbReference>
<sequence length="175" mass="20009">MFSKYKPTWMVNAIYEITPAQLKQLGIKAILTDLDNTLIAWDNLDGTEELLAWINEMKKAEMPILVISNNTSSRVKRVVENLSLDYVARALKPTTHGFKVAQKKLNMKPEELVMVGDQIMTDIRGANAAGIRSILVQPIVNTDNWNTKINRFFERKIMNYLTKKDPDMIWKGGLK</sequence>
<evidence type="ECO:0000256" key="1">
    <source>
        <dbReference type="ARBA" id="ARBA00022801"/>
    </source>
</evidence>
<dbReference type="SUPFAM" id="SSF56784">
    <property type="entry name" value="HAD-like"/>
    <property type="match status" value="1"/>
</dbReference>
<dbReference type="InterPro" id="IPR006439">
    <property type="entry name" value="HAD-SF_hydro_IA"/>
</dbReference>
<dbReference type="InterPro" id="IPR023214">
    <property type="entry name" value="HAD_sf"/>
</dbReference>
<evidence type="ECO:0000313" key="3">
    <source>
        <dbReference type="Proteomes" id="UP000269226"/>
    </source>
</evidence>
<dbReference type="PANTHER" id="PTHR43316:SF3">
    <property type="entry name" value="HALOACID DEHALOGENASE, TYPE II (AFU_ORTHOLOGUE AFUA_2G07750)-RELATED"/>
    <property type="match status" value="1"/>
</dbReference>
<keyword evidence="1 2" id="KW-0378">Hydrolase</keyword>
<dbReference type="Proteomes" id="UP000269226">
    <property type="component" value="Chromosome"/>
</dbReference>